<feature type="transmembrane region" description="Helical" evidence="2">
    <location>
        <begin position="48"/>
        <end position="67"/>
    </location>
</feature>
<gene>
    <name evidence="5" type="ORF">KK083_16970</name>
</gene>
<dbReference type="InterPro" id="IPR000700">
    <property type="entry name" value="PAS-assoc_C"/>
</dbReference>
<evidence type="ECO:0000256" key="2">
    <source>
        <dbReference type="SAM" id="Phobius"/>
    </source>
</evidence>
<dbReference type="InterPro" id="IPR013655">
    <property type="entry name" value="PAS_fold_3"/>
</dbReference>
<dbReference type="PANTHER" id="PTHR24422">
    <property type="entry name" value="CHEMOTAXIS PROTEIN METHYLTRANSFERASE"/>
    <property type="match status" value="1"/>
</dbReference>
<comment type="caution">
    <text evidence="5">The sequence shown here is derived from an EMBL/GenBank/DDBJ whole genome shotgun (WGS) entry which is preliminary data.</text>
</comment>
<evidence type="ECO:0000259" key="3">
    <source>
        <dbReference type="PROSITE" id="PS50112"/>
    </source>
</evidence>
<dbReference type="Pfam" id="PF08447">
    <property type="entry name" value="PAS_3"/>
    <property type="match status" value="1"/>
</dbReference>
<keyword evidence="2" id="KW-1133">Transmembrane helix</keyword>
<feature type="domain" description="PAS" evidence="3">
    <location>
        <begin position="472"/>
        <end position="498"/>
    </location>
</feature>
<dbReference type="InterPro" id="IPR003018">
    <property type="entry name" value="GAF"/>
</dbReference>
<proteinExistence type="predicted"/>
<keyword evidence="2" id="KW-0812">Transmembrane</keyword>
<dbReference type="Gene3D" id="3.30.450.40">
    <property type="match status" value="1"/>
</dbReference>
<feature type="transmembrane region" description="Helical" evidence="2">
    <location>
        <begin position="117"/>
        <end position="135"/>
    </location>
</feature>
<dbReference type="InterPro" id="IPR050903">
    <property type="entry name" value="Bact_Chemotaxis_MeTrfase"/>
</dbReference>
<dbReference type="EMBL" id="JAHESF010000016">
    <property type="protein sequence ID" value="MBT1698587.1"/>
    <property type="molecule type" value="Genomic_DNA"/>
</dbReference>
<evidence type="ECO:0000313" key="6">
    <source>
        <dbReference type="Proteomes" id="UP001319200"/>
    </source>
</evidence>
<keyword evidence="6" id="KW-1185">Reference proteome</keyword>
<sequence length="601" mass="68115">MAVKLSDQEIEQAFYDINRSSNRLIAVAICLYFVFGLFLALFYNTFQIALVAGGSCMLAYFAVRAMLPDSNLHQYVMSAIFGIFSAQFIYQMHGLFEMHFFFFVGSTLLITFRNWKLIIPLLLITVIHHATFAWLQYNGMKEIYFTQLAYMDLQAFLFHAFLAAVIMGICGYWAYDLERSTLRDAINNNVLARQLANVKTNIAFAEQMSKGNLTVDYQVMDDTDELGKSLLVMQQNLRSANERETEEKFITTGINAISDIIRQNTTDAQSLHDELIKGLVKYGRFNQGALFLYEETADESYLQMAACYVYGRKKHLKMQVSPGDGLVGQCFLERDPIYITTVPAGYIRITSGLGEATPSCIFLVPVKTRDEVVGVIELASFSKLKEHEKEFVQKAAENIASAIISSRTTTRIQKLLAESQQRTEELRSQEEEMRQNMEELTATQEEMRRKSVEAENHFNAIEESGIASIEFDLDGTIVTANRHFTELMGYRLDEIKGKHHRIFVDKVLAASQEYADFWSNLRQGIARPGEYKRVTKTGAPVFIKGSYSIIRDTNGKPLRVLKLASDITALKKKEQDLEVARTLLEKSKQSHAVMDGAAVTS</sequence>
<dbReference type="PROSITE" id="PS50113">
    <property type="entry name" value="PAC"/>
    <property type="match status" value="1"/>
</dbReference>
<feature type="transmembrane region" description="Helical" evidence="2">
    <location>
        <begin position="88"/>
        <end position="111"/>
    </location>
</feature>
<name>A0AAP2GQI9_9BACT</name>
<dbReference type="CDD" id="cd00130">
    <property type="entry name" value="PAS"/>
    <property type="match status" value="1"/>
</dbReference>
<feature type="coiled-coil region" evidence="1">
    <location>
        <begin position="412"/>
        <end position="457"/>
    </location>
</feature>
<dbReference type="Pfam" id="PF13185">
    <property type="entry name" value="GAF_2"/>
    <property type="match status" value="1"/>
</dbReference>
<evidence type="ECO:0000259" key="4">
    <source>
        <dbReference type="PROSITE" id="PS50113"/>
    </source>
</evidence>
<keyword evidence="2" id="KW-0472">Membrane</keyword>
<reference evidence="5 6" key="1">
    <citation type="submission" date="2021-05" db="EMBL/GenBank/DDBJ databases">
        <title>A Polyphasic approach of four new species of the genus Ohtaekwangia: Ohtaekwangia histidinii sp. nov., Ohtaekwangia cretensis sp. nov., Ohtaekwangia indiensis sp. nov., Ohtaekwangia reichenbachii sp. nov. from diverse environment.</title>
        <authorList>
            <person name="Octaviana S."/>
        </authorList>
    </citation>
    <scope>NUCLEOTIDE SEQUENCE [LARGE SCALE GENOMIC DNA]</scope>
    <source>
        <strain evidence="5 6">PWU4</strain>
    </source>
</reference>
<feature type="transmembrane region" description="Helical" evidence="2">
    <location>
        <begin position="156"/>
        <end position="175"/>
    </location>
</feature>
<keyword evidence="1" id="KW-0175">Coiled coil</keyword>
<dbReference type="InterPro" id="IPR000014">
    <property type="entry name" value="PAS"/>
</dbReference>
<dbReference type="Proteomes" id="UP001319200">
    <property type="component" value="Unassembled WGS sequence"/>
</dbReference>
<dbReference type="NCBIfam" id="TIGR00229">
    <property type="entry name" value="sensory_box"/>
    <property type="match status" value="1"/>
</dbReference>
<dbReference type="InterPro" id="IPR029016">
    <property type="entry name" value="GAF-like_dom_sf"/>
</dbReference>
<dbReference type="PANTHER" id="PTHR24422:SF10">
    <property type="entry name" value="CHEMOTAXIS PROTEIN METHYLTRANSFERASE 2"/>
    <property type="match status" value="1"/>
</dbReference>
<accession>A0AAP2GQI9</accession>
<dbReference type="RefSeq" id="WP_254165012.1">
    <property type="nucleotide sequence ID" value="NZ_JAHESF010000016.1"/>
</dbReference>
<dbReference type="SUPFAM" id="SSF55781">
    <property type="entry name" value="GAF domain-like"/>
    <property type="match status" value="1"/>
</dbReference>
<feature type="domain" description="PAC" evidence="4">
    <location>
        <begin position="527"/>
        <end position="579"/>
    </location>
</feature>
<feature type="transmembrane region" description="Helical" evidence="2">
    <location>
        <begin position="24"/>
        <end position="42"/>
    </location>
</feature>
<organism evidence="5 6">
    <name type="scientific">Chryseosolibacter histidini</name>
    <dbReference type="NCBI Taxonomy" id="2782349"/>
    <lineage>
        <taxon>Bacteria</taxon>
        <taxon>Pseudomonadati</taxon>
        <taxon>Bacteroidota</taxon>
        <taxon>Cytophagia</taxon>
        <taxon>Cytophagales</taxon>
        <taxon>Chryseotaleaceae</taxon>
        <taxon>Chryseosolibacter</taxon>
    </lineage>
</organism>
<protein>
    <submittedName>
        <fullName evidence="5">PAS domain S-box protein</fullName>
    </submittedName>
</protein>
<dbReference type="CDD" id="cd22265">
    <property type="entry name" value="UDM1_RNF168"/>
    <property type="match status" value="1"/>
</dbReference>
<evidence type="ECO:0000313" key="5">
    <source>
        <dbReference type="EMBL" id="MBT1698587.1"/>
    </source>
</evidence>
<dbReference type="AlphaFoldDB" id="A0AAP2GQI9"/>
<dbReference type="InterPro" id="IPR035965">
    <property type="entry name" value="PAS-like_dom_sf"/>
</dbReference>
<dbReference type="Gene3D" id="3.30.450.20">
    <property type="entry name" value="PAS domain"/>
    <property type="match status" value="1"/>
</dbReference>
<evidence type="ECO:0000256" key="1">
    <source>
        <dbReference type="SAM" id="Coils"/>
    </source>
</evidence>
<dbReference type="PROSITE" id="PS50112">
    <property type="entry name" value="PAS"/>
    <property type="match status" value="1"/>
</dbReference>
<dbReference type="SUPFAM" id="SSF55785">
    <property type="entry name" value="PYP-like sensor domain (PAS domain)"/>
    <property type="match status" value="1"/>
</dbReference>